<name>A0ABW5V4J3_9BACI</name>
<evidence type="ECO:0000256" key="1">
    <source>
        <dbReference type="ARBA" id="ARBA00009981"/>
    </source>
</evidence>
<sequence>MTNIKPVSDLRNYNEVLRSCQIGDPVYLTKNGRGRYVLLDIKEYEKQQAVIKLFSKLTEAEDAVKTGEEWKTLDDLKKELEG</sequence>
<evidence type="ECO:0000313" key="3">
    <source>
        <dbReference type="EMBL" id="MFD2760198.1"/>
    </source>
</evidence>
<organism evidence="3 4">
    <name type="scientific">Lentibacillus juripiscarius</name>
    <dbReference type="NCBI Taxonomy" id="257446"/>
    <lineage>
        <taxon>Bacteria</taxon>
        <taxon>Bacillati</taxon>
        <taxon>Bacillota</taxon>
        <taxon>Bacilli</taxon>
        <taxon>Bacillales</taxon>
        <taxon>Bacillaceae</taxon>
        <taxon>Lentibacillus</taxon>
    </lineage>
</organism>
<dbReference type="Proteomes" id="UP001597502">
    <property type="component" value="Unassembled WGS sequence"/>
</dbReference>
<accession>A0ABW5V4J3</accession>
<dbReference type="InterPro" id="IPR006442">
    <property type="entry name" value="Antitoxin_Phd/YefM"/>
</dbReference>
<dbReference type="RefSeq" id="WP_382391444.1">
    <property type="nucleotide sequence ID" value="NZ_JBHUNA010000007.1"/>
</dbReference>
<evidence type="ECO:0000313" key="4">
    <source>
        <dbReference type="Proteomes" id="UP001597502"/>
    </source>
</evidence>
<dbReference type="NCBIfam" id="TIGR01552">
    <property type="entry name" value="phd_fam"/>
    <property type="match status" value="1"/>
</dbReference>
<dbReference type="Gene3D" id="3.40.1620.10">
    <property type="entry name" value="YefM-like domain"/>
    <property type="match status" value="1"/>
</dbReference>
<reference evidence="4" key="1">
    <citation type="journal article" date="2019" name="Int. J. Syst. Evol. Microbiol.">
        <title>The Global Catalogue of Microorganisms (GCM) 10K type strain sequencing project: providing services to taxonomists for standard genome sequencing and annotation.</title>
        <authorList>
            <consortium name="The Broad Institute Genomics Platform"/>
            <consortium name="The Broad Institute Genome Sequencing Center for Infectious Disease"/>
            <person name="Wu L."/>
            <person name="Ma J."/>
        </authorList>
    </citation>
    <scope>NUCLEOTIDE SEQUENCE [LARGE SCALE GENOMIC DNA]</scope>
    <source>
        <strain evidence="4">TISTR 1535</strain>
    </source>
</reference>
<proteinExistence type="inferred from homology"/>
<protein>
    <recommendedName>
        <fullName evidence="2">Antitoxin</fullName>
    </recommendedName>
</protein>
<comment type="similarity">
    <text evidence="1 2">Belongs to the phD/YefM antitoxin family.</text>
</comment>
<comment type="function">
    <text evidence="2">Antitoxin component of a type II toxin-antitoxin (TA) system.</text>
</comment>
<keyword evidence="4" id="KW-1185">Reference proteome</keyword>
<dbReference type="Pfam" id="PF02604">
    <property type="entry name" value="PhdYeFM_antitox"/>
    <property type="match status" value="1"/>
</dbReference>
<gene>
    <name evidence="3" type="ORF">ACFSUO_04320</name>
</gene>
<dbReference type="InterPro" id="IPR036165">
    <property type="entry name" value="YefM-like_sf"/>
</dbReference>
<evidence type="ECO:0000256" key="2">
    <source>
        <dbReference type="RuleBase" id="RU362080"/>
    </source>
</evidence>
<dbReference type="SUPFAM" id="SSF143120">
    <property type="entry name" value="YefM-like"/>
    <property type="match status" value="1"/>
</dbReference>
<dbReference type="EMBL" id="JBHUNA010000007">
    <property type="protein sequence ID" value="MFD2760198.1"/>
    <property type="molecule type" value="Genomic_DNA"/>
</dbReference>
<comment type="caution">
    <text evidence="3">The sequence shown here is derived from an EMBL/GenBank/DDBJ whole genome shotgun (WGS) entry which is preliminary data.</text>
</comment>